<dbReference type="InterPro" id="IPR022794">
    <property type="entry name" value="Bul1_C"/>
</dbReference>
<keyword evidence="5" id="KW-1185">Reference proteome</keyword>
<comment type="caution">
    <text evidence="4">The sequence shown here is derived from an EMBL/GenBank/DDBJ whole genome shotgun (WGS) entry which is preliminary data.</text>
</comment>
<dbReference type="RefSeq" id="XP_049265440.1">
    <property type="nucleotide sequence ID" value="XM_049404899.1"/>
</dbReference>
<organism evidence="4 5">
    <name type="scientific">[Candida] subhashii</name>
    <dbReference type="NCBI Taxonomy" id="561895"/>
    <lineage>
        <taxon>Eukaryota</taxon>
        <taxon>Fungi</taxon>
        <taxon>Dikarya</taxon>
        <taxon>Ascomycota</taxon>
        <taxon>Saccharomycotina</taxon>
        <taxon>Pichiomycetes</taxon>
        <taxon>Debaryomycetaceae</taxon>
        <taxon>Spathaspora</taxon>
    </lineage>
</organism>
<proteinExistence type="predicted"/>
<evidence type="ECO:0000313" key="4">
    <source>
        <dbReference type="EMBL" id="KAG7665208.1"/>
    </source>
</evidence>
<feature type="region of interest" description="Disordered" evidence="1">
    <location>
        <begin position="1"/>
        <end position="96"/>
    </location>
</feature>
<feature type="compositionally biased region" description="Polar residues" evidence="1">
    <location>
        <begin position="553"/>
        <end position="568"/>
    </location>
</feature>
<dbReference type="AlphaFoldDB" id="A0A8J5UK73"/>
<evidence type="ECO:0000259" key="2">
    <source>
        <dbReference type="Pfam" id="PF04425"/>
    </source>
</evidence>
<protein>
    <submittedName>
        <fullName evidence="4">CPA1</fullName>
    </submittedName>
</protein>
<feature type="domain" description="Bul1 C-terminal" evidence="3">
    <location>
        <begin position="791"/>
        <end position="858"/>
    </location>
</feature>
<name>A0A8J5UK73_9ASCO</name>
<feature type="compositionally biased region" description="Low complexity" evidence="1">
    <location>
        <begin position="85"/>
        <end position="96"/>
    </location>
</feature>
<dbReference type="Pfam" id="PF04426">
    <property type="entry name" value="Bul1_C"/>
    <property type="match status" value="1"/>
</dbReference>
<evidence type="ECO:0000313" key="5">
    <source>
        <dbReference type="Proteomes" id="UP000694255"/>
    </source>
</evidence>
<sequence length="877" mass="100566">MNLHSKRESQKENSPPSYENSVSSSTSSIPSSPQLTTSSKSKIPPILRRKSSLTPTTSSSETQKKRNVPYQPSVEQKRHIEKITSSQSEPLSSVPSRTQTEYFDVLPSFQMFQSILKRDTNQFSEDLHTSPPPLYGEVTSRGGSQPSISSAMEEVTRRVSEYELAEEHERAATQRFLFEEELVEDPELLRTDVATPHNASVDNQNVAVTHDIYGNSPLDNIDRLQKLPSSPIDIQIYVTKQVPIPHEQNELETRLKEYTSGDFVNGYIVVTNTSDKPVEFGLFTVSLEGTIKATERNLNLVGLDFLHKYNRILMKKFLKMYDLNASYGYTQVPNSAGIEYVPYTMDNSDGCYLALPTDRILAPNTKYKKFFTFRFPTKLLDTACINSLLPHVLPPPSLGVDRTCFHNRGENIHLNKALGYGFLNIRGTPLLTKDYSFEDISISYTIEAKFIDKVNSKDQKVPFSYQEINDPEADSDSFVISKSSQYFLRFIPDLKEQFEYYRNDFRSMSEDGIDKRFLADYYNLSTWRSIHMQNFKIERELEEKMNREEMNNDQIKQKNLSSQGPVSNYQNEKANLKADDQDPNSKYKTLGMLGTKIPTEIFGKKKKLILSSLVKIGQSHMYVKVPDKVIPYSSPRLLMKYNNEEETKDLRPVSSNMKEIYNRDEGDLINSVDISLHFLPNDSTIKPPQISSIEANVVFWTYYTEYPLPFELGYDFFYTNPQGDDKLINDPAEITRINLQTLKDQVANYITFLKLNELYVSRDSYLYLKSIKSLGVKKDTVKEYFKTISPVTHSDLLNNEAGWKCEQLPNKKFKWCKDFSVPLQAINKHNVTLLPSFQSCLVGRLYCLQIVVKYKGTGHENEFADNIVKLDVPMFVG</sequence>
<feature type="compositionally biased region" description="Low complexity" evidence="1">
    <location>
        <begin position="14"/>
        <end position="39"/>
    </location>
</feature>
<evidence type="ECO:0000256" key="1">
    <source>
        <dbReference type="SAM" id="MobiDB-lite"/>
    </source>
</evidence>
<feature type="region of interest" description="Disordered" evidence="1">
    <location>
        <begin position="129"/>
        <end position="149"/>
    </location>
</feature>
<dbReference type="Pfam" id="PF04425">
    <property type="entry name" value="Bul1_N"/>
    <property type="match status" value="1"/>
</dbReference>
<dbReference type="InterPro" id="IPR039634">
    <property type="entry name" value="Bul1-like"/>
</dbReference>
<dbReference type="Proteomes" id="UP000694255">
    <property type="component" value="Unassembled WGS sequence"/>
</dbReference>
<feature type="compositionally biased region" description="Basic and acidic residues" evidence="1">
    <location>
        <begin position="1"/>
        <end position="11"/>
    </location>
</feature>
<dbReference type="GeneID" id="73468065"/>
<gene>
    <name evidence="4" type="ORF">J8A68_001264</name>
</gene>
<evidence type="ECO:0000259" key="3">
    <source>
        <dbReference type="Pfam" id="PF04426"/>
    </source>
</evidence>
<feature type="region of interest" description="Disordered" evidence="1">
    <location>
        <begin position="547"/>
        <end position="568"/>
    </location>
</feature>
<dbReference type="PANTHER" id="PTHR31904:SF1">
    <property type="entry name" value="BYPASS OF STOP CODON PROTEIN 5-RELATED"/>
    <property type="match status" value="1"/>
</dbReference>
<dbReference type="OrthoDB" id="2283785at2759"/>
<accession>A0A8J5UK73</accession>
<dbReference type="InterPro" id="IPR007519">
    <property type="entry name" value="Bul1_N"/>
</dbReference>
<feature type="compositionally biased region" description="Low complexity" evidence="1">
    <location>
        <begin position="52"/>
        <end position="61"/>
    </location>
</feature>
<feature type="domain" description="Bul1 N-terminal" evidence="2">
    <location>
        <begin position="88"/>
        <end position="562"/>
    </location>
</feature>
<dbReference type="PANTHER" id="PTHR31904">
    <property type="entry name" value="BYPASS OF STOP CODON PROTEIN 5-RELATED"/>
    <property type="match status" value="1"/>
</dbReference>
<dbReference type="EMBL" id="JAGSYN010000051">
    <property type="protein sequence ID" value="KAG7665208.1"/>
    <property type="molecule type" value="Genomic_DNA"/>
</dbReference>
<reference evidence="4 5" key="1">
    <citation type="journal article" date="2021" name="DNA Res.">
        <title>Genome analysis of Candida subhashii reveals its hybrid nature and dual mitochondrial genome conformations.</title>
        <authorList>
            <person name="Mixao V."/>
            <person name="Hegedusova E."/>
            <person name="Saus E."/>
            <person name="Pryszcz L.P."/>
            <person name="Cillingova A."/>
            <person name="Nosek J."/>
            <person name="Gabaldon T."/>
        </authorList>
    </citation>
    <scope>NUCLEOTIDE SEQUENCE [LARGE SCALE GENOMIC DNA]</scope>
    <source>
        <strain evidence="4 5">CBS 10753</strain>
    </source>
</reference>